<protein>
    <submittedName>
        <fullName evidence="1">DUF4256 domain-containing protein</fullName>
    </submittedName>
</protein>
<sequence length="184" mass="21613">MKTLDIQQETDLLNILEKRFHKNSHRHPEVKWEEVYKKLKDSPLKLSILFRMEETGGEPDVICWEGNDNEIVFVDCVTETPKGRRSICYDHEALEARKQYKPENSAINMAEEIGIELLDENQYFELQKFGEFDLKTSSWIKTPKEIRDRGGALFGDKRFGRVFIYHNGADSYYGVRGFRGFLRV</sequence>
<keyword evidence="2" id="KW-1185">Reference proteome</keyword>
<dbReference type="Proteomes" id="UP000651271">
    <property type="component" value="Unassembled WGS sequence"/>
</dbReference>
<gene>
    <name evidence="1" type="ORF">H8B04_11310</name>
</gene>
<proteinExistence type="predicted"/>
<evidence type="ECO:0000313" key="1">
    <source>
        <dbReference type="EMBL" id="MBD1430145.1"/>
    </source>
</evidence>
<evidence type="ECO:0000313" key="2">
    <source>
        <dbReference type="Proteomes" id="UP000651271"/>
    </source>
</evidence>
<dbReference type="InterPro" id="IPR025352">
    <property type="entry name" value="DUF4256"/>
</dbReference>
<accession>A0ABR7YFT7</accession>
<dbReference type="EMBL" id="JACOIJ010000021">
    <property type="protein sequence ID" value="MBD1430145.1"/>
    <property type="molecule type" value="Genomic_DNA"/>
</dbReference>
<comment type="caution">
    <text evidence="1">The sequence shown here is derived from an EMBL/GenBank/DDBJ whole genome shotgun (WGS) entry which is preliminary data.</text>
</comment>
<dbReference type="RefSeq" id="WP_190302416.1">
    <property type="nucleotide sequence ID" value="NZ_JACOIJ010000021.1"/>
</dbReference>
<name>A0ABR7YFT7_9SPHI</name>
<organism evidence="1 2">
    <name type="scientific">Sphingobacterium litopenaei</name>
    <dbReference type="NCBI Taxonomy" id="2763500"/>
    <lineage>
        <taxon>Bacteria</taxon>
        <taxon>Pseudomonadati</taxon>
        <taxon>Bacteroidota</taxon>
        <taxon>Sphingobacteriia</taxon>
        <taxon>Sphingobacteriales</taxon>
        <taxon>Sphingobacteriaceae</taxon>
        <taxon>Sphingobacterium</taxon>
    </lineage>
</organism>
<reference evidence="1 2" key="1">
    <citation type="submission" date="2020-08" db="EMBL/GenBank/DDBJ databases">
        <title>Sphingobacterium sp. DN04309 isolated from aquaculture water.</title>
        <authorList>
            <person name="Zhang M."/>
        </authorList>
    </citation>
    <scope>NUCLEOTIDE SEQUENCE [LARGE SCALE GENOMIC DNA]</scope>
    <source>
        <strain evidence="1 2">DN04309</strain>
    </source>
</reference>
<dbReference type="Pfam" id="PF14066">
    <property type="entry name" value="DUF4256"/>
    <property type="match status" value="1"/>
</dbReference>